<reference evidence="2" key="1">
    <citation type="submission" date="2017-02" db="EMBL/GenBank/DDBJ databases">
        <authorList>
            <person name="Varghese N."/>
            <person name="Submissions S."/>
        </authorList>
    </citation>
    <scope>NUCLEOTIDE SEQUENCE [LARGE SCALE GENOMIC DNA]</scope>
    <source>
        <strain evidence="2">DSM 24967</strain>
    </source>
</reference>
<keyword evidence="2" id="KW-1185">Reference proteome</keyword>
<sequence length="252" mass="29077">MTSDRLYELMQKPEELSPETLPELRQLMEDFPYFHTVKLLYLKNMAMINDIRFASELKRLAIGIPDRKKLFMFLEGSNYGLQMFGENKPSKPSSDTFSLIDAFLSSKEADTEAVAEASLIFQPSVSSDYIYWSLAEKGAEAEASNTNQLQHHELIDTFISKDEKRETGFTISDGLLDSNRDKPLSKPSEENMSAGIDDSYFTETLARIYIKQRRYEKAMQIIQNLSLKYPEKNVYFADQIKFLEKLIINTKK</sequence>
<name>A0A1T5EC83_9BACT</name>
<evidence type="ECO:0000313" key="2">
    <source>
        <dbReference type="Proteomes" id="UP000190852"/>
    </source>
</evidence>
<evidence type="ECO:0000313" key="1">
    <source>
        <dbReference type="EMBL" id="SKB81528.1"/>
    </source>
</evidence>
<proteinExistence type="predicted"/>
<dbReference type="RefSeq" id="WP_079684319.1">
    <property type="nucleotide sequence ID" value="NZ_FUYQ01000025.1"/>
</dbReference>
<gene>
    <name evidence="1" type="ORF">SAMN05660349_02907</name>
</gene>
<dbReference type="AlphaFoldDB" id="A0A1T5EC83"/>
<dbReference type="Proteomes" id="UP000190852">
    <property type="component" value="Unassembled WGS sequence"/>
</dbReference>
<dbReference type="EMBL" id="FUYQ01000025">
    <property type="protein sequence ID" value="SKB81528.1"/>
    <property type="molecule type" value="Genomic_DNA"/>
</dbReference>
<evidence type="ECO:0008006" key="3">
    <source>
        <dbReference type="Google" id="ProtNLM"/>
    </source>
</evidence>
<accession>A0A1T5EC83</accession>
<protein>
    <recommendedName>
        <fullName evidence="3">Tetratricopeptide repeat-containing protein</fullName>
    </recommendedName>
</protein>
<organism evidence="1 2">
    <name type="scientific">Parabacteroides chartae</name>
    <dbReference type="NCBI Taxonomy" id="1037355"/>
    <lineage>
        <taxon>Bacteria</taxon>
        <taxon>Pseudomonadati</taxon>
        <taxon>Bacteroidota</taxon>
        <taxon>Bacteroidia</taxon>
        <taxon>Bacteroidales</taxon>
        <taxon>Tannerellaceae</taxon>
        <taxon>Parabacteroides</taxon>
    </lineage>
</organism>